<keyword evidence="3" id="KW-1185">Reference proteome</keyword>
<protein>
    <submittedName>
        <fullName evidence="2">Uncharacterized protein</fullName>
    </submittedName>
</protein>
<reference evidence="2" key="1">
    <citation type="journal article" date="2020" name="Stud. Mycol.">
        <title>101 Dothideomycetes genomes: a test case for predicting lifestyles and emergence of pathogens.</title>
        <authorList>
            <person name="Haridas S."/>
            <person name="Albert R."/>
            <person name="Binder M."/>
            <person name="Bloem J."/>
            <person name="Labutti K."/>
            <person name="Salamov A."/>
            <person name="Andreopoulos B."/>
            <person name="Baker S."/>
            <person name="Barry K."/>
            <person name="Bills G."/>
            <person name="Bluhm B."/>
            <person name="Cannon C."/>
            <person name="Castanera R."/>
            <person name="Culley D."/>
            <person name="Daum C."/>
            <person name="Ezra D."/>
            <person name="Gonzalez J."/>
            <person name="Henrissat B."/>
            <person name="Kuo A."/>
            <person name="Liang C."/>
            <person name="Lipzen A."/>
            <person name="Lutzoni F."/>
            <person name="Magnuson J."/>
            <person name="Mondo S."/>
            <person name="Nolan M."/>
            <person name="Ohm R."/>
            <person name="Pangilinan J."/>
            <person name="Park H.-J."/>
            <person name="Ramirez L."/>
            <person name="Alfaro M."/>
            <person name="Sun H."/>
            <person name="Tritt A."/>
            <person name="Yoshinaga Y."/>
            <person name="Zwiers L.-H."/>
            <person name="Turgeon B."/>
            <person name="Goodwin S."/>
            <person name="Spatafora J."/>
            <person name="Crous P."/>
            <person name="Grigoriev I."/>
        </authorList>
    </citation>
    <scope>NUCLEOTIDE SEQUENCE</scope>
    <source>
        <strain evidence="2">CBS 121739</strain>
    </source>
</reference>
<evidence type="ECO:0000256" key="1">
    <source>
        <dbReference type="SAM" id="MobiDB-lite"/>
    </source>
</evidence>
<evidence type="ECO:0000313" key="2">
    <source>
        <dbReference type="EMBL" id="KAF2757550.1"/>
    </source>
</evidence>
<dbReference type="EMBL" id="ML996573">
    <property type="protein sequence ID" value="KAF2757550.1"/>
    <property type="molecule type" value="Genomic_DNA"/>
</dbReference>
<name>A0A6A6W6G7_9PEZI</name>
<dbReference type="AlphaFoldDB" id="A0A6A6W6G7"/>
<gene>
    <name evidence="2" type="ORF">EJ05DRAFT_511348</name>
</gene>
<evidence type="ECO:0000313" key="3">
    <source>
        <dbReference type="Proteomes" id="UP000799437"/>
    </source>
</evidence>
<dbReference type="Proteomes" id="UP000799437">
    <property type="component" value="Unassembled WGS sequence"/>
</dbReference>
<feature type="region of interest" description="Disordered" evidence="1">
    <location>
        <begin position="126"/>
        <end position="160"/>
    </location>
</feature>
<feature type="compositionally biased region" description="Basic and acidic residues" evidence="1">
    <location>
        <begin position="126"/>
        <end position="151"/>
    </location>
</feature>
<proteinExistence type="predicted"/>
<dbReference type="GeneID" id="54489294"/>
<organism evidence="2 3">
    <name type="scientific">Pseudovirgaria hyperparasitica</name>
    <dbReference type="NCBI Taxonomy" id="470096"/>
    <lineage>
        <taxon>Eukaryota</taxon>
        <taxon>Fungi</taxon>
        <taxon>Dikarya</taxon>
        <taxon>Ascomycota</taxon>
        <taxon>Pezizomycotina</taxon>
        <taxon>Dothideomycetes</taxon>
        <taxon>Dothideomycetes incertae sedis</taxon>
        <taxon>Acrospermales</taxon>
        <taxon>Acrospermaceae</taxon>
        <taxon>Pseudovirgaria</taxon>
    </lineage>
</organism>
<sequence>MPFLSLLFACFHDTDPPGATIVNSDSRKDSVFSQQNNAILCPRPTLAAPQNVQPVNVPPLPPFVFPVGRDSTETQVKTNGLSNRGPFANPDTSNLANCNGDVGPVNTRLIDRNQFDHDYARKQQFREEGLLSKSGHEPRMLSEQDQKDTKRNKTVKSKAQEHVGRLRAAGLLPPIGVYGAKTRLDTPNVADDGYGNKASPTRNSVGHGTSASTARRYAAGKQAALDNINQNLFKQGLLSSKSALNIASDYSAVTDTPLIINPDSTASKAARNKAKDKDTSEKTVQQLRNVGILAPKKNTIATGLR</sequence>
<dbReference type="RefSeq" id="XP_033600001.1">
    <property type="nucleotide sequence ID" value="XM_033748240.1"/>
</dbReference>
<accession>A0A6A6W6G7</accession>